<protein>
    <submittedName>
        <fullName evidence="1">(Mediterranean fruit fly) hypothetical protein</fullName>
    </submittedName>
</protein>
<evidence type="ECO:0000313" key="2">
    <source>
        <dbReference type="Proteomes" id="UP000606786"/>
    </source>
</evidence>
<comment type="caution">
    <text evidence="1">The sequence shown here is derived from an EMBL/GenBank/DDBJ whole genome shotgun (WGS) entry which is preliminary data.</text>
</comment>
<organism evidence="1 2">
    <name type="scientific">Ceratitis capitata</name>
    <name type="common">Mediterranean fruit fly</name>
    <name type="synonym">Tephritis capitata</name>
    <dbReference type="NCBI Taxonomy" id="7213"/>
    <lineage>
        <taxon>Eukaryota</taxon>
        <taxon>Metazoa</taxon>
        <taxon>Ecdysozoa</taxon>
        <taxon>Arthropoda</taxon>
        <taxon>Hexapoda</taxon>
        <taxon>Insecta</taxon>
        <taxon>Pterygota</taxon>
        <taxon>Neoptera</taxon>
        <taxon>Endopterygota</taxon>
        <taxon>Diptera</taxon>
        <taxon>Brachycera</taxon>
        <taxon>Muscomorpha</taxon>
        <taxon>Tephritoidea</taxon>
        <taxon>Tephritidae</taxon>
        <taxon>Ceratitis</taxon>
        <taxon>Ceratitis</taxon>
    </lineage>
</organism>
<dbReference type="EMBL" id="CAJHJT010000056">
    <property type="protein sequence ID" value="CAD7013572.1"/>
    <property type="molecule type" value="Genomic_DNA"/>
</dbReference>
<reference evidence="1" key="1">
    <citation type="submission" date="2020-11" db="EMBL/GenBank/DDBJ databases">
        <authorList>
            <person name="Whitehead M."/>
        </authorList>
    </citation>
    <scope>NUCLEOTIDE SEQUENCE</scope>
    <source>
        <strain evidence="1">EGII</strain>
    </source>
</reference>
<dbReference type="AlphaFoldDB" id="A0A811VHH3"/>
<proteinExistence type="predicted"/>
<name>A0A811VHH3_CERCA</name>
<keyword evidence="2" id="KW-1185">Reference proteome</keyword>
<accession>A0A811VHH3</accession>
<dbReference type="Proteomes" id="UP000606786">
    <property type="component" value="Unassembled WGS sequence"/>
</dbReference>
<evidence type="ECO:0000313" key="1">
    <source>
        <dbReference type="EMBL" id="CAD7013572.1"/>
    </source>
</evidence>
<gene>
    <name evidence="1" type="ORF">CCAP1982_LOCUS21628</name>
</gene>
<sequence length="130" mass="14728">MDMGSSMYENVPQYSSRPLQEICMYVRNALRLQQQQRKSKDRASYKPHSTHIIPYCRFSDRVFLPSYHYIFVTVPSPCKVQLVLYCIRTVSVISVVMVCTTNVLTEPFAKAIATTVQPTQPSSSASPSLS</sequence>